<dbReference type="Pfam" id="PF00581">
    <property type="entry name" value="Rhodanese"/>
    <property type="match status" value="1"/>
</dbReference>
<evidence type="ECO:0000313" key="3">
    <source>
        <dbReference type="EMBL" id="SEO74046.1"/>
    </source>
</evidence>
<keyword evidence="4" id="KW-1185">Reference proteome</keyword>
<reference evidence="3 4" key="1">
    <citation type="submission" date="2016-10" db="EMBL/GenBank/DDBJ databases">
        <authorList>
            <person name="de Groot N.N."/>
        </authorList>
    </citation>
    <scope>NUCLEOTIDE SEQUENCE [LARGE SCALE GENOMIC DNA]</scope>
    <source>
        <strain evidence="3 4">CGMCC 1.6291</strain>
    </source>
</reference>
<accession>A0A1H8S682</accession>
<evidence type="ECO:0000313" key="4">
    <source>
        <dbReference type="Proteomes" id="UP000199657"/>
    </source>
</evidence>
<name>A0A1H8S682_9GAMM</name>
<dbReference type="NCBIfam" id="TIGR03865">
    <property type="entry name" value="PQQ_CXXCW"/>
    <property type="match status" value="1"/>
</dbReference>
<dbReference type="CDD" id="cd00158">
    <property type="entry name" value="RHOD"/>
    <property type="match status" value="1"/>
</dbReference>
<gene>
    <name evidence="3" type="ORF">SAMN04488052_102523</name>
</gene>
<dbReference type="Proteomes" id="UP000199657">
    <property type="component" value="Unassembled WGS sequence"/>
</dbReference>
<dbReference type="InterPro" id="IPR036873">
    <property type="entry name" value="Rhodanese-like_dom_sf"/>
</dbReference>
<dbReference type="Gene3D" id="3.40.250.10">
    <property type="entry name" value="Rhodanese-like domain"/>
    <property type="match status" value="1"/>
</dbReference>
<dbReference type="STRING" id="406100.SAMN04488052_102523"/>
<protein>
    <submittedName>
        <fullName evidence="3">PQQ-dependent catabolism-associated CXXCW motif protein</fullName>
    </submittedName>
</protein>
<dbReference type="PROSITE" id="PS50206">
    <property type="entry name" value="RHODANESE_3"/>
    <property type="match status" value="1"/>
</dbReference>
<proteinExistence type="predicted"/>
<keyword evidence="1" id="KW-0732">Signal</keyword>
<evidence type="ECO:0000256" key="1">
    <source>
        <dbReference type="SAM" id="SignalP"/>
    </source>
</evidence>
<feature type="signal peptide" evidence="1">
    <location>
        <begin position="1"/>
        <end position="23"/>
    </location>
</feature>
<dbReference type="SUPFAM" id="SSF52821">
    <property type="entry name" value="Rhodanese/Cell cycle control phosphatase"/>
    <property type="match status" value="1"/>
</dbReference>
<dbReference type="EMBL" id="FOEG01000002">
    <property type="protein sequence ID" value="SEO74046.1"/>
    <property type="molecule type" value="Genomic_DNA"/>
</dbReference>
<sequence length="190" mass="20896">MRSAAAVLVSGFLVALIAMPATGEDRVRELDFINDHGYREARFRAPLPDWHPEATVLDAAALTDLIQGQDPLLLDVMPRIEPGHPVHVMGLPPGAPRVSLPGSAWLPNAGHPRLDARVADRLERLLEERVRSREGARPVVVFCVTNCWMGWNAARRIARSGHEAVYWYPGGVDDWGGLGGDTEVRTPLME</sequence>
<evidence type="ECO:0000259" key="2">
    <source>
        <dbReference type="PROSITE" id="PS50206"/>
    </source>
</evidence>
<feature type="chain" id="PRO_5011457597" evidence="1">
    <location>
        <begin position="24"/>
        <end position="190"/>
    </location>
</feature>
<dbReference type="AlphaFoldDB" id="A0A1H8S682"/>
<dbReference type="InterPro" id="IPR001763">
    <property type="entry name" value="Rhodanese-like_dom"/>
</dbReference>
<dbReference type="InterPro" id="IPR022376">
    <property type="entry name" value="PQQ_CXXCW"/>
</dbReference>
<feature type="domain" description="Rhodanese" evidence="2">
    <location>
        <begin position="106"/>
        <end position="184"/>
    </location>
</feature>
<organism evidence="3 4">
    <name type="scientific">Aquisalimonas asiatica</name>
    <dbReference type="NCBI Taxonomy" id="406100"/>
    <lineage>
        <taxon>Bacteria</taxon>
        <taxon>Pseudomonadati</taxon>
        <taxon>Pseudomonadota</taxon>
        <taxon>Gammaproteobacteria</taxon>
        <taxon>Chromatiales</taxon>
        <taxon>Ectothiorhodospiraceae</taxon>
        <taxon>Aquisalimonas</taxon>
    </lineage>
</organism>